<dbReference type="AlphaFoldDB" id="A0A0S7XQ35"/>
<evidence type="ECO:0000256" key="2">
    <source>
        <dbReference type="ARBA" id="ARBA00022448"/>
    </source>
</evidence>
<comment type="caution">
    <text evidence="12">The sequence shown here is derived from an EMBL/GenBank/DDBJ whole genome shotgun (WGS) entry which is preliminary data.</text>
</comment>
<keyword evidence="4 10" id="KW-0812">Transmembrane</keyword>
<evidence type="ECO:0000313" key="12">
    <source>
        <dbReference type="EMBL" id="KPJ64535.1"/>
    </source>
</evidence>
<dbReference type="GO" id="GO:0016020">
    <property type="term" value="C:membrane"/>
    <property type="evidence" value="ECO:0007669"/>
    <property type="project" value="UniProtKB-SubCell"/>
</dbReference>
<feature type="transmembrane region" description="Helical" evidence="10">
    <location>
        <begin position="87"/>
        <end position="110"/>
    </location>
</feature>
<dbReference type="PANTHER" id="PTHR43562:SF3">
    <property type="entry name" value="SODIUM ION_PROTON EXCHANGER (EUROFUNG)"/>
    <property type="match status" value="1"/>
</dbReference>
<accession>A0A0S7XQ35</accession>
<evidence type="ECO:0000256" key="5">
    <source>
        <dbReference type="ARBA" id="ARBA00022989"/>
    </source>
</evidence>
<gene>
    <name evidence="12" type="ORF">AMK68_01385</name>
</gene>
<evidence type="ECO:0000259" key="11">
    <source>
        <dbReference type="Pfam" id="PF00999"/>
    </source>
</evidence>
<feature type="transmembrane region" description="Helical" evidence="10">
    <location>
        <begin position="56"/>
        <end position="75"/>
    </location>
</feature>
<evidence type="ECO:0000256" key="1">
    <source>
        <dbReference type="ARBA" id="ARBA00004141"/>
    </source>
</evidence>
<keyword evidence="2" id="KW-0813">Transport</keyword>
<keyword evidence="6" id="KW-0915">Sodium</keyword>
<sequence length="401" mass="41943">MESTDIILDLFLVLIAAKVAGEAFERLRQPAVLGEIIAGIILGPFLLGLLTDTDVLGALAEVGVIFLLFTVGLHTRVSDMVRVGGSAVAVGILGALVPLALGWGIMAALGRATLESVFVGTAMMATSVGITARVLADLGVLNREASRVIIGAAVIDDIVGLTALAILSGIAAGRLSYLSIAITAVESVAFIAFAIFIARRAADRFSALTEKVWRRNPGFIGPILVCLGLSVLAEYIGLAAIIGAFLAGMVFAESDRRARLDRAIEPLYDLFVPFFFVMIGVRVAPGAVNASILVLALVITVAAILSKLFACRFAAWGLARREAWIVGVGMSPRGEVGLIVAAIGLTRGVIGHDLYAIVVLMSLLTTFFAPPVLRRLIRPRVPAAAEQVAAASEADEHAPPC</sequence>
<evidence type="ECO:0000256" key="6">
    <source>
        <dbReference type="ARBA" id="ARBA00023053"/>
    </source>
</evidence>
<dbReference type="InterPro" id="IPR038770">
    <property type="entry name" value="Na+/solute_symporter_sf"/>
</dbReference>
<organism evidence="12 13">
    <name type="scientific">candidate division KD3-62 bacterium DG_56</name>
    <dbReference type="NCBI Taxonomy" id="1704032"/>
    <lineage>
        <taxon>Bacteria</taxon>
        <taxon>candidate division KD3-62</taxon>
    </lineage>
</organism>
<feature type="transmembrane region" description="Helical" evidence="10">
    <location>
        <begin position="177"/>
        <end position="198"/>
    </location>
</feature>
<evidence type="ECO:0000256" key="9">
    <source>
        <dbReference type="ARBA" id="ARBA00023201"/>
    </source>
</evidence>
<dbReference type="PANTHER" id="PTHR43562">
    <property type="entry name" value="NAPA-TYPE SODIUM/HYDROGEN ANTIPORTER"/>
    <property type="match status" value="1"/>
</dbReference>
<dbReference type="Proteomes" id="UP000052020">
    <property type="component" value="Unassembled WGS sequence"/>
</dbReference>
<feature type="transmembrane region" description="Helical" evidence="10">
    <location>
        <begin position="148"/>
        <end position="171"/>
    </location>
</feature>
<evidence type="ECO:0000256" key="10">
    <source>
        <dbReference type="SAM" id="Phobius"/>
    </source>
</evidence>
<feature type="transmembrane region" description="Helical" evidence="10">
    <location>
        <begin position="116"/>
        <end position="136"/>
    </location>
</feature>
<evidence type="ECO:0000256" key="3">
    <source>
        <dbReference type="ARBA" id="ARBA00022449"/>
    </source>
</evidence>
<dbReference type="GO" id="GO:0015297">
    <property type="term" value="F:antiporter activity"/>
    <property type="evidence" value="ECO:0007669"/>
    <property type="project" value="UniProtKB-KW"/>
</dbReference>
<keyword evidence="7" id="KW-0406">Ion transport</keyword>
<keyword evidence="8 10" id="KW-0472">Membrane</keyword>
<feature type="transmembrane region" description="Helical" evidence="10">
    <location>
        <begin position="6"/>
        <end position="24"/>
    </location>
</feature>
<feature type="transmembrane region" description="Helical" evidence="10">
    <location>
        <begin position="219"/>
        <end position="247"/>
    </location>
</feature>
<evidence type="ECO:0000313" key="13">
    <source>
        <dbReference type="Proteomes" id="UP000052020"/>
    </source>
</evidence>
<dbReference type="EMBL" id="LIZY01000022">
    <property type="protein sequence ID" value="KPJ64535.1"/>
    <property type="molecule type" value="Genomic_DNA"/>
</dbReference>
<name>A0A0S7XQ35_9BACT</name>
<evidence type="ECO:0000256" key="8">
    <source>
        <dbReference type="ARBA" id="ARBA00023136"/>
    </source>
</evidence>
<dbReference type="GO" id="GO:0006814">
    <property type="term" value="P:sodium ion transport"/>
    <property type="evidence" value="ECO:0007669"/>
    <property type="project" value="UniProtKB-KW"/>
</dbReference>
<evidence type="ECO:0000256" key="4">
    <source>
        <dbReference type="ARBA" id="ARBA00022692"/>
    </source>
</evidence>
<proteinExistence type="predicted"/>
<feature type="transmembrane region" description="Helical" evidence="10">
    <location>
        <begin position="354"/>
        <end position="373"/>
    </location>
</feature>
<dbReference type="Pfam" id="PF00999">
    <property type="entry name" value="Na_H_Exchanger"/>
    <property type="match status" value="1"/>
</dbReference>
<feature type="transmembrane region" description="Helical" evidence="10">
    <location>
        <begin position="292"/>
        <end position="315"/>
    </location>
</feature>
<feature type="transmembrane region" description="Helical" evidence="10">
    <location>
        <begin position="31"/>
        <end position="50"/>
    </location>
</feature>
<evidence type="ECO:0000256" key="7">
    <source>
        <dbReference type="ARBA" id="ARBA00023065"/>
    </source>
</evidence>
<keyword evidence="9" id="KW-0739">Sodium transport</keyword>
<keyword evidence="3" id="KW-0050">Antiport</keyword>
<keyword evidence="5 10" id="KW-1133">Transmembrane helix</keyword>
<dbReference type="Gene3D" id="1.20.1530.20">
    <property type="match status" value="1"/>
</dbReference>
<dbReference type="GO" id="GO:1902600">
    <property type="term" value="P:proton transmembrane transport"/>
    <property type="evidence" value="ECO:0007669"/>
    <property type="project" value="InterPro"/>
</dbReference>
<reference evidence="12 13" key="1">
    <citation type="journal article" date="2015" name="Microbiome">
        <title>Genomic resolution of linkages in carbon, nitrogen, and sulfur cycling among widespread estuary sediment bacteria.</title>
        <authorList>
            <person name="Baker B.J."/>
            <person name="Lazar C.S."/>
            <person name="Teske A.P."/>
            <person name="Dick G.J."/>
        </authorList>
    </citation>
    <scope>NUCLEOTIDE SEQUENCE [LARGE SCALE GENOMIC DNA]</scope>
    <source>
        <strain evidence="12">DG_56</strain>
    </source>
</reference>
<dbReference type="InterPro" id="IPR006153">
    <property type="entry name" value="Cation/H_exchanger_TM"/>
</dbReference>
<comment type="subcellular location">
    <subcellularLocation>
        <location evidence="1">Membrane</location>
        <topology evidence="1">Multi-pass membrane protein</topology>
    </subcellularLocation>
</comment>
<feature type="domain" description="Cation/H+ exchanger transmembrane" evidence="11">
    <location>
        <begin position="21"/>
        <end position="376"/>
    </location>
</feature>
<protein>
    <recommendedName>
        <fullName evidence="11">Cation/H+ exchanger transmembrane domain-containing protein</fullName>
    </recommendedName>
</protein>